<reference evidence="2" key="2">
    <citation type="submission" date="2023-05" db="EMBL/GenBank/DDBJ databases">
        <authorList>
            <consortium name="Lawrence Berkeley National Laboratory"/>
            <person name="Steindorff A."/>
            <person name="Hensen N."/>
            <person name="Bonometti L."/>
            <person name="Westerberg I."/>
            <person name="Brannstrom I.O."/>
            <person name="Guillou S."/>
            <person name="Cros-Aarteil S."/>
            <person name="Calhoun S."/>
            <person name="Haridas S."/>
            <person name="Kuo A."/>
            <person name="Mondo S."/>
            <person name="Pangilinan J."/>
            <person name="Riley R."/>
            <person name="Labutti K."/>
            <person name="Andreopoulos B."/>
            <person name="Lipzen A."/>
            <person name="Chen C."/>
            <person name="Yanf M."/>
            <person name="Daum C."/>
            <person name="Ng V."/>
            <person name="Clum A."/>
            <person name="Ohm R."/>
            <person name="Martin F."/>
            <person name="Silar P."/>
            <person name="Natvig D."/>
            <person name="Lalanne C."/>
            <person name="Gautier V."/>
            <person name="Ament-Velasquez S.L."/>
            <person name="Kruys A."/>
            <person name="Hutchinson M.I."/>
            <person name="Powell A.J."/>
            <person name="Barry K."/>
            <person name="Miller A.N."/>
            <person name="Grigoriev I.V."/>
            <person name="Debuchy R."/>
            <person name="Gladieux P."/>
            <person name="Thoren M.H."/>
            <person name="Johannesson H."/>
        </authorList>
    </citation>
    <scope>NUCLEOTIDE SEQUENCE</scope>
    <source>
        <strain evidence="2">CBS 532.94</strain>
    </source>
</reference>
<organism evidence="2 3">
    <name type="scientific">Achaetomium macrosporum</name>
    <dbReference type="NCBI Taxonomy" id="79813"/>
    <lineage>
        <taxon>Eukaryota</taxon>
        <taxon>Fungi</taxon>
        <taxon>Dikarya</taxon>
        <taxon>Ascomycota</taxon>
        <taxon>Pezizomycotina</taxon>
        <taxon>Sordariomycetes</taxon>
        <taxon>Sordariomycetidae</taxon>
        <taxon>Sordariales</taxon>
        <taxon>Chaetomiaceae</taxon>
        <taxon>Achaetomium</taxon>
    </lineage>
</organism>
<keyword evidence="1" id="KW-0732">Signal</keyword>
<name>A0AAN7HBZ0_9PEZI</name>
<gene>
    <name evidence="2" type="ORF">C8A03DRAFT_17875</name>
</gene>
<feature type="signal peptide" evidence="1">
    <location>
        <begin position="1"/>
        <end position="19"/>
    </location>
</feature>
<keyword evidence="3" id="KW-1185">Reference proteome</keyword>
<dbReference type="EMBL" id="MU860272">
    <property type="protein sequence ID" value="KAK4235384.1"/>
    <property type="molecule type" value="Genomic_DNA"/>
</dbReference>
<evidence type="ECO:0000313" key="2">
    <source>
        <dbReference type="EMBL" id="KAK4235384.1"/>
    </source>
</evidence>
<accession>A0AAN7HBZ0</accession>
<proteinExistence type="predicted"/>
<dbReference type="Proteomes" id="UP001303760">
    <property type="component" value="Unassembled WGS sequence"/>
</dbReference>
<protein>
    <submittedName>
        <fullName evidence="2">Uncharacterized protein</fullName>
    </submittedName>
</protein>
<sequence>MFGLKLFAAAAILAQGVFGEGIHLLNCRPFGGAGVSQTWLSIVAYCANDADCNSLQYSIPDKDACIVSSSGTAESYHIWEGSSQSCTFSSTGVTFHWNIPSNAQSRPNYSSVGTGSNGFKTFAGFKDDHSTSASYSYHSCEKIYYYV</sequence>
<comment type="caution">
    <text evidence="2">The sequence shown here is derived from an EMBL/GenBank/DDBJ whole genome shotgun (WGS) entry which is preliminary data.</text>
</comment>
<reference evidence="2" key="1">
    <citation type="journal article" date="2023" name="Mol. Phylogenet. Evol.">
        <title>Genome-scale phylogeny and comparative genomics of the fungal order Sordariales.</title>
        <authorList>
            <person name="Hensen N."/>
            <person name="Bonometti L."/>
            <person name="Westerberg I."/>
            <person name="Brannstrom I.O."/>
            <person name="Guillou S."/>
            <person name="Cros-Aarteil S."/>
            <person name="Calhoun S."/>
            <person name="Haridas S."/>
            <person name="Kuo A."/>
            <person name="Mondo S."/>
            <person name="Pangilinan J."/>
            <person name="Riley R."/>
            <person name="LaButti K."/>
            <person name="Andreopoulos B."/>
            <person name="Lipzen A."/>
            <person name="Chen C."/>
            <person name="Yan M."/>
            <person name="Daum C."/>
            <person name="Ng V."/>
            <person name="Clum A."/>
            <person name="Steindorff A."/>
            <person name="Ohm R.A."/>
            <person name="Martin F."/>
            <person name="Silar P."/>
            <person name="Natvig D.O."/>
            <person name="Lalanne C."/>
            <person name="Gautier V."/>
            <person name="Ament-Velasquez S.L."/>
            <person name="Kruys A."/>
            <person name="Hutchinson M.I."/>
            <person name="Powell A.J."/>
            <person name="Barry K."/>
            <person name="Miller A.N."/>
            <person name="Grigoriev I.V."/>
            <person name="Debuchy R."/>
            <person name="Gladieux P."/>
            <person name="Hiltunen Thoren M."/>
            <person name="Johannesson H."/>
        </authorList>
    </citation>
    <scope>NUCLEOTIDE SEQUENCE</scope>
    <source>
        <strain evidence="2">CBS 532.94</strain>
    </source>
</reference>
<evidence type="ECO:0000256" key="1">
    <source>
        <dbReference type="SAM" id="SignalP"/>
    </source>
</evidence>
<feature type="chain" id="PRO_5042821652" evidence="1">
    <location>
        <begin position="20"/>
        <end position="147"/>
    </location>
</feature>
<evidence type="ECO:0000313" key="3">
    <source>
        <dbReference type="Proteomes" id="UP001303760"/>
    </source>
</evidence>
<dbReference type="AlphaFoldDB" id="A0AAN7HBZ0"/>